<organism evidence="2 3">
    <name type="scientific">Trachymyrmex cornetzi</name>
    <dbReference type="NCBI Taxonomy" id="471704"/>
    <lineage>
        <taxon>Eukaryota</taxon>
        <taxon>Metazoa</taxon>
        <taxon>Ecdysozoa</taxon>
        <taxon>Arthropoda</taxon>
        <taxon>Hexapoda</taxon>
        <taxon>Insecta</taxon>
        <taxon>Pterygota</taxon>
        <taxon>Neoptera</taxon>
        <taxon>Endopterygota</taxon>
        <taxon>Hymenoptera</taxon>
        <taxon>Apocrita</taxon>
        <taxon>Aculeata</taxon>
        <taxon>Formicoidea</taxon>
        <taxon>Formicidae</taxon>
        <taxon>Myrmicinae</taxon>
        <taxon>Trachymyrmex</taxon>
    </lineage>
</organism>
<dbReference type="AlphaFoldDB" id="A0A151JMY3"/>
<protein>
    <recommendedName>
        <fullName evidence="1">HAT C-terminal dimerisation domain-containing protein</fullName>
    </recommendedName>
</protein>
<dbReference type="InterPro" id="IPR012337">
    <property type="entry name" value="RNaseH-like_sf"/>
</dbReference>
<dbReference type="STRING" id="471704.A0A151JMY3"/>
<gene>
    <name evidence="2" type="ORF">ALC57_02944</name>
</gene>
<dbReference type="Pfam" id="PF05699">
    <property type="entry name" value="Dimer_Tnp_hAT"/>
    <property type="match status" value="1"/>
</dbReference>
<dbReference type="GO" id="GO:0046983">
    <property type="term" value="F:protein dimerization activity"/>
    <property type="evidence" value="ECO:0007669"/>
    <property type="project" value="InterPro"/>
</dbReference>
<dbReference type="Proteomes" id="UP000078492">
    <property type="component" value="Unassembled WGS sequence"/>
</dbReference>
<evidence type="ECO:0000313" key="3">
    <source>
        <dbReference type="Proteomes" id="UP000078492"/>
    </source>
</evidence>
<name>A0A151JMY3_9HYME</name>
<keyword evidence="3" id="KW-1185">Reference proteome</keyword>
<evidence type="ECO:0000313" key="2">
    <source>
        <dbReference type="EMBL" id="KYN27645.1"/>
    </source>
</evidence>
<dbReference type="InterPro" id="IPR008906">
    <property type="entry name" value="HATC_C_dom"/>
</dbReference>
<dbReference type="SUPFAM" id="SSF53098">
    <property type="entry name" value="Ribonuclease H-like"/>
    <property type="match status" value="1"/>
</dbReference>
<feature type="domain" description="HAT C-terminal dimerisation" evidence="1">
    <location>
        <begin position="121"/>
        <end position="174"/>
    </location>
</feature>
<evidence type="ECO:0000259" key="1">
    <source>
        <dbReference type="Pfam" id="PF05699"/>
    </source>
</evidence>
<proteinExistence type="predicted"/>
<accession>A0A151JMY3</accession>
<sequence>MIQALEKRFKFIFDLGSPDSKPFIISAISLPRFKLNWVPEDNIKICKELFLKEVDNLYCKNAIYSQTKQLTSSSSSISSSEEDFFCDINKKTEISVTSDVQSNIEVFSYLENKSKKIDILNLYPHVKQIFFMYNTSLPSSVPVERLFNCGQQILIPRRNRLSDEMFEKLLFLKNKDS</sequence>
<reference evidence="2 3" key="1">
    <citation type="submission" date="2015-09" db="EMBL/GenBank/DDBJ databases">
        <title>Trachymyrmex cornetzi WGS genome.</title>
        <authorList>
            <person name="Nygaard S."/>
            <person name="Hu H."/>
            <person name="Boomsma J."/>
            <person name="Zhang G."/>
        </authorList>
    </citation>
    <scope>NUCLEOTIDE SEQUENCE [LARGE SCALE GENOMIC DNA]</scope>
    <source>
        <strain evidence="2">Tcor2-1</strain>
        <tissue evidence="2">Whole body</tissue>
    </source>
</reference>
<dbReference type="EMBL" id="KQ978889">
    <property type="protein sequence ID" value="KYN27645.1"/>
    <property type="molecule type" value="Genomic_DNA"/>
</dbReference>